<evidence type="ECO:0000256" key="1">
    <source>
        <dbReference type="ARBA" id="ARBA00004651"/>
    </source>
</evidence>
<dbReference type="InterPro" id="IPR049278">
    <property type="entry name" value="MS_channel_C"/>
</dbReference>
<accession>M0P0Y0</accession>
<dbReference type="PATRIC" id="fig|1230456.3.peg.1863"/>
<proteinExistence type="inferred from homology"/>
<dbReference type="EMBL" id="AOJH01000060">
    <property type="protein sequence ID" value="EMA63817.1"/>
    <property type="molecule type" value="Genomic_DNA"/>
</dbReference>
<dbReference type="Gene3D" id="1.10.287.1260">
    <property type="match status" value="1"/>
</dbReference>
<dbReference type="Proteomes" id="UP000011546">
    <property type="component" value="Unassembled WGS sequence"/>
</dbReference>
<evidence type="ECO:0000256" key="5">
    <source>
        <dbReference type="ARBA" id="ARBA00022989"/>
    </source>
</evidence>
<keyword evidence="5 8" id="KW-1133">Transmembrane helix</keyword>
<feature type="transmembrane region" description="Helical" evidence="8">
    <location>
        <begin position="77"/>
        <end position="97"/>
    </location>
</feature>
<dbReference type="STRING" id="1230456.C468_09444"/>
<gene>
    <name evidence="11" type="ORF">C468_09444</name>
</gene>
<dbReference type="Gene3D" id="2.30.30.60">
    <property type="match status" value="1"/>
</dbReference>
<keyword evidence="6 8" id="KW-0472">Membrane</keyword>
<sequence>MGDGGFAMARPEALLSIGGRLTRFADAFGGFAGSAVGRLLFVILSVAVGVVASKFLVRLIGRPVARRVSRQSVAQTIVRGVRVGTVTLSLLVGLWAVGFRFTDLLVGTAVFSAVIGIILAPLVGNFINGVFILADQPFEIGDMIELENGTTGFVEDITIRYTKIFTLDNTFLVVPNGAMRERDVTNYSAEDERTRRTIDVLVTYESDISEGRRLIERAARDCDAVIDGGPDIRVGVARYTASPDCRLHEFGDDGILLRLRYWVKKPYKLSKVQSDVNTRIRERLTDADVEMAYPHRHLVFDDTSGIARVGGPDDGRPAGERAGDKPDPEGRGATEDRAGATEVTETGNGDTETGETGKNDAGTGDTEAGGRAEPAPTEDGLPTGANAAARTDSSDGGDSGGDR</sequence>
<dbReference type="GO" id="GO:0005886">
    <property type="term" value="C:plasma membrane"/>
    <property type="evidence" value="ECO:0007669"/>
    <property type="project" value="UniProtKB-SubCell"/>
</dbReference>
<dbReference type="AlphaFoldDB" id="M0P0Y0"/>
<keyword evidence="4 8" id="KW-0812">Transmembrane</keyword>
<dbReference type="PANTHER" id="PTHR30221:SF1">
    <property type="entry name" value="SMALL-CONDUCTANCE MECHANOSENSITIVE CHANNEL"/>
    <property type="match status" value="1"/>
</dbReference>
<dbReference type="Gene3D" id="3.30.70.100">
    <property type="match status" value="1"/>
</dbReference>
<feature type="region of interest" description="Disordered" evidence="7">
    <location>
        <begin position="303"/>
        <end position="403"/>
    </location>
</feature>
<feature type="compositionally biased region" description="Basic and acidic residues" evidence="7">
    <location>
        <begin position="311"/>
        <end position="339"/>
    </location>
</feature>
<evidence type="ECO:0000313" key="11">
    <source>
        <dbReference type="EMBL" id="EMA63817.1"/>
    </source>
</evidence>
<dbReference type="OrthoDB" id="11475at2157"/>
<evidence type="ECO:0000256" key="4">
    <source>
        <dbReference type="ARBA" id="ARBA00022692"/>
    </source>
</evidence>
<feature type="domain" description="Mechanosensitive ion channel MscS" evidence="9">
    <location>
        <begin position="122"/>
        <end position="188"/>
    </location>
</feature>
<protein>
    <submittedName>
        <fullName evidence="11">MscS Mechanosensitive ion channel</fullName>
    </submittedName>
</protein>
<organism evidence="11 12">
    <name type="scientific">Halorubrum kocurii JCM 14978</name>
    <dbReference type="NCBI Taxonomy" id="1230456"/>
    <lineage>
        <taxon>Archaea</taxon>
        <taxon>Methanobacteriati</taxon>
        <taxon>Methanobacteriota</taxon>
        <taxon>Stenosarchaea group</taxon>
        <taxon>Halobacteria</taxon>
        <taxon>Halobacteriales</taxon>
        <taxon>Haloferacaceae</taxon>
        <taxon>Halorubrum</taxon>
    </lineage>
</organism>
<evidence type="ECO:0000259" key="9">
    <source>
        <dbReference type="Pfam" id="PF00924"/>
    </source>
</evidence>
<evidence type="ECO:0000256" key="6">
    <source>
        <dbReference type="ARBA" id="ARBA00023136"/>
    </source>
</evidence>
<dbReference type="PANTHER" id="PTHR30221">
    <property type="entry name" value="SMALL-CONDUCTANCE MECHANOSENSITIVE CHANNEL"/>
    <property type="match status" value="1"/>
</dbReference>
<feature type="compositionally biased region" description="Low complexity" evidence="7">
    <location>
        <begin position="341"/>
        <end position="356"/>
    </location>
</feature>
<dbReference type="RefSeq" id="WP_008848604.1">
    <property type="nucleotide sequence ID" value="NZ_AOJH01000060.1"/>
</dbReference>
<dbReference type="SUPFAM" id="SSF50182">
    <property type="entry name" value="Sm-like ribonucleoproteins"/>
    <property type="match status" value="1"/>
</dbReference>
<dbReference type="Pfam" id="PF00924">
    <property type="entry name" value="MS_channel_2nd"/>
    <property type="match status" value="1"/>
</dbReference>
<name>M0P0Y0_9EURY</name>
<evidence type="ECO:0000313" key="12">
    <source>
        <dbReference type="Proteomes" id="UP000011546"/>
    </source>
</evidence>
<dbReference type="GO" id="GO:0008381">
    <property type="term" value="F:mechanosensitive monoatomic ion channel activity"/>
    <property type="evidence" value="ECO:0007669"/>
    <property type="project" value="InterPro"/>
</dbReference>
<keyword evidence="12" id="KW-1185">Reference proteome</keyword>
<evidence type="ECO:0000256" key="7">
    <source>
        <dbReference type="SAM" id="MobiDB-lite"/>
    </source>
</evidence>
<comment type="caution">
    <text evidence="11">The sequence shown here is derived from an EMBL/GenBank/DDBJ whole genome shotgun (WGS) entry which is preliminary data.</text>
</comment>
<comment type="subcellular location">
    <subcellularLocation>
        <location evidence="1">Cell membrane</location>
        <topology evidence="1">Multi-pass membrane protein</topology>
    </subcellularLocation>
</comment>
<dbReference type="InterPro" id="IPR023408">
    <property type="entry name" value="MscS_beta-dom_sf"/>
</dbReference>
<evidence type="ECO:0000256" key="3">
    <source>
        <dbReference type="ARBA" id="ARBA00022475"/>
    </source>
</evidence>
<feature type="transmembrane region" description="Helical" evidence="8">
    <location>
        <begin position="109"/>
        <end position="134"/>
    </location>
</feature>
<evidence type="ECO:0000256" key="2">
    <source>
        <dbReference type="ARBA" id="ARBA00008017"/>
    </source>
</evidence>
<evidence type="ECO:0000259" key="10">
    <source>
        <dbReference type="Pfam" id="PF21082"/>
    </source>
</evidence>
<evidence type="ECO:0000256" key="8">
    <source>
        <dbReference type="SAM" id="Phobius"/>
    </source>
</evidence>
<dbReference type="InterPro" id="IPR045275">
    <property type="entry name" value="MscS_archaea/bacteria_type"/>
</dbReference>
<feature type="domain" description="Mechanosensitive ion channel MscS C-terminal" evidence="10">
    <location>
        <begin position="198"/>
        <end position="291"/>
    </location>
</feature>
<dbReference type="SUPFAM" id="SSF82689">
    <property type="entry name" value="Mechanosensitive channel protein MscS (YggB), C-terminal domain"/>
    <property type="match status" value="1"/>
</dbReference>
<reference evidence="11 12" key="1">
    <citation type="journal article" date="2014" name="PLoS Genet.">
        <title>Phylogenetically driven sequencing of extremely halophilic archaea reveals strategies for static and dynamic osmo-response.</title>
        <authorList>
            <person name="Becker E.A."/>
            <person name="Seitzer P.M."/>
            <person name="Tritt A."/>
            <person name="Larsen D."/>
            <person name="Krusor M."/>
            <person name="Yao A.I."/>
            <person name="Wu D."/>
            <person name="Madern D."/>
            <person name="Eisen J.A."/>
            <person name="Darling A.E."/>
            <person name="Facciotti M.T."/>
        </authorList>
    </citation>
    <scope>NUCLEOTIDE SEQUENCE [LARGE SCALE GENOMIC DNA]</scope>
    <source>
        <strain evidence="11 12">JCM 14978</strain>
    </source>
</reference>
<dbReference type="InterPro" id="IPR011066">
    <property type="entry name" value="MscS_channel_C_sf"/>
</dbReference>
<comment type="similarity">
    <text evidence="2">Belongs to the MscS (TC 1.A.23) family.</text>
</comment>
<dbReference type="InterPro" id="IPR010920">
    <property type="entry name" value="LSM_dom_sf"/>
</dbReference>
<keyword evidence="3" id="KW-1003">Cell membrane</keyword>
<dbReference type="InterPro" id="IPR006685">
    <property type="entry name" value="MscS_channel_2nd"/>
</dbReference>
<dbReference type="Pfam" id="PF21082">
    <property type="entry name" value="MS_channel_3rd"/>
    <property type="match status" value="1"/>
</dbReference>
<feature type="transmembrane region" description="Helical" evidence="8">
    <location>
        <begin position="39"/>
        <end position="57"/>
    </location>
</feature>